<organism evidence="2 3">
    <name type="scientific">Thiocystis violascens (strain ATCC 17096 / DSM 198 / 6111)</name>
    <name type="common">Chromatium violascens</name>
    <dbReference type="NCBI Taxonomy" id="765911"/>
    <lineage>
        <taxon>Bacteria</taxon>
        <taxon>Pseudomonadati</taxon>
        <taxon>Pseudomonadota</taxon>
        <taxon>Gammaproteobacteria</taxon>
        <taxon>Chromatiales</taxon>
        <taxon>Chromatiaceae</taxon>
        <taxon>Thiocystis</taxon>
    </lineage>
</organism>
<gene>
    <name evidence="2" type="ordered locus">Thivi_1888</name>
</gene>
<keyword evidence="3" id="KW-1185">Reference proteome</keyword>
<dbReference type="EMBL" id="CP003154">
    <property type="protein sequence ID" value="AFL73856.1"/>
    <property type="molecule type" value="Genomic_DNA"/>
</dbReference>
<dbReference type="RefSeq" id="WP_014778314.1">
    <property type="nucleotide sequence ID" value="NC_018012.1"/>
</dbReference>
<keyword evidence="1" id="KW-0732">Signal</keyword>
<sequence>MNRNIAILVFSCLASINTSAFAAGIWFADTVGSTFSSTDGTEIGGALIVGWNDEEAGLARSTFDTPDPGGNINYTVAVTGVGGGYIQVSFPFGLFFNYQGGVFGIGPGAAPPLGLPGAPIQAPWWVKWLQVNNLNQNSSFWADSLVTASANGDFDSQQVSDGPNPDSAYAEAAASAQNDGAYCGINCSDPLIEYGIEFLHYMSINGGAFQEIFSVDITKMEEDLLPSYSDWLAMSGTPESFELTGTFNYLIDASNFPEGQTVNITFKDEAHLYLQARIVPEPSVLPLLSVGLISLVGIRQKIWRKRLFTAG</sequence>
<feature type="chain" id="PRO_5003682558" evidence="1">
    <location>
        <begin position="23"/>
        <end position="311"/>
    </location>
</feature>
<proteinExistence type="predicted"/>
<accession>I3YA38</accession>
<dbReference type="AlphaFoldDB" id="I3YA38"/>
<feature type="signal peptide" evidence="1">
    <location>
        <begin position="1"/>
        <end position="22"/>
    </location>
</feature>
<dbReference type="Proteomes" id="UP000006062">
    <property type="component" value="Chromosome"/>
</dbReference>
<dbReference type="NCBIfam" id="TIGR02595">
    <property type="entry name" value="PEP_CTERM"/>
    <property type="match status" value="1"/>
</dbReference>
<dbReference type="HOGENOM" id="CLU_894116_0_0_6"/>
<reference evidence="2 3" key="1">
    <citation type="submission" date="2012-06" db="EMBL/GenBank/DDBJ databases">
        <title>Complete sequence of Thiocystis violascens DSM 198.</title>
        <authorList>
            <consortium name="US DOE Joint Genome Institute"/>
            <person name="Lucas S."/>
            <person name="Han J."/>
            <person name="Lapidus A."/>
            <person name="Cheng J.-F."/>
            <person name="Goodwin L."/>
            <person name="Pitluck S."/>
            <person name="Peters L."/>
            <person name="Ovchinnikova G."/>
            <person name="Teshima H."/>
            <person name="Detter J.C."/>
            <person name="Han C."/>
            <person name="Tapia R."/>
            <person name="Land M."/>
            <person name="Hauser L."/>
            <person name="Kyrpides N."/>
            <person name="Ivanova N."/>
            <person name="Pagani I."/>
            <person name="Vogl K."/>
            <person name="Liu Z."/>
            <person name="Frigaard N.-U."/>
            <person name="Bryant D."/>
            <person name="Woyke T."/>
        </authorList>
    </citation>
    <scope>NUCLEOTIDE SEQUENCE [LARGE SCALE GENOMIC DNA]</scope>
    <source>
        <strain evidence="3">ATCC 17096 / DSM 198 / 6111</strain>
    </source>
</reference>
<evidence type="ECO:0000256" key="1">
    <source>
        <dbReference type="SAM" id="SignalP"/>
    </source>
</evidence>
<name>I3YA38_THIV6</name>
<evidence type="ECO:0000313" key="3">
    <source>
        <dbReference type="Proteomes" id="UP000006062"/>
    </source>
</evidence>
<dbReference type="KEGG" id="tvi:Thivi_1888"/>
<dbReference type="InterPro" id="IPR013424">
    <property type="entry name" value="Ice-binding_C"/>
</dbReference>
<protein>
    <submittedName>
        <fullName evidence="2">PEP-CTERM putative exosortase interaction domain-containing protein</fullName>
    </submittedName>
</protein>
<evidence type="ECO:0000313" key="2">
    <source>
        <dbReference type="EMBL" id="AFL73856.1"/>
    </source>
</evidence>